<evidence type="ECO:0000256" key="1">
    <source>
        <dbReference type="SAM" id="MobiDB-lite"/>
    </source>
</evidence>
<protein>
    <submittedName>
        <fullName evidence="2">Uncharacterized protein</fullName>
    </submittedName>
</protein>
<evidence type="ECO:0000313" key="2">
    <source>
        <dbReference type="EMBL" id="OEH46570.1"/>
    </source>
</evidence>
<dbReference type="STRING" id="45071.Lpar_0363"/>
<reference evidence="2 3" key="1">
    <citation type="submission" date="2016-02" db="EMBL/GenBank/DDBJ databases">
        <title>Secondary metabolites in Legionella.</title>
        <authorList>
            <person name="Tobias N.J."/>
            <person name="Bode H.B."/>
        </authorList>
    </citation>
    <scope>NUCLEOTIDE SEQUENCE [LARGE SCALE GENOMIC DNA]</scope>
    <source>
        <strain evidence="2 3">DSM 19216</strain>
    </source>
</reference>
<gene>
    <name evidence="2" type="ORF">lpari_02438</name>
</gene>
<feature type="region of interest" description="Disordered" evidence="1">
    <location>
        <begin position="413"/>
        <end position="441"/>
    </location>
</feature>
<dbReference type="Proteomes" id="UP000095229">
    <property type="component" value="Unassembled WGS sequence"/>
</dbReference>
<dbReference type="Gene3D" id="3.40.50.1240">
    <property type="entry name" value="Phosphoglycerate mutase-like"/>
    <property type="match status" value="1"/>
</dbReference>
<proteinExistence type="predicted"/>
<dbReference type="InterPro" id="IPR029033">
    <property type="entry name" value="His_PPase_superfam"/>
</dbReference>
<keyword evidence="3" id="KW-1185">Reference proteome</keyword>
<feature type="compositionally biased region" description="Polar residues" evidence="1">
    <location>
        <begin position="429"/>
        <end position="441"/>
    </location>
</feature>
<dbReference type="EMBL" id="LSOG01000065">
    <property type="protein sequence ID" value="OEH46570.1"/>
    <property type="molecule type" value="Genomic_DNA"/>
</dbReference>
<sequence>MICTYAVKFNENKMSQIKINAEPQDKSLQEYQIRIQKRIERYNQLLAPTALDNKQLTNDLYLFTQTYLKKTCTNDADNFKVIQLFRHGECTNADKGYGFKPNANINPAADANMKHFDYSVLLHNQRDDAHVVFSTMTRATVTAANFIEGFRTHRKNVTAKSSRDITEIAEGPSGFDIMNWREYGPLLNPFSDVKFLHRALLFFSFIRYAVFGSTLEDNKSAKQAALDTIGALDETSQPSDVTHTTDAQRENGLAKEIVDEIDNDEPRDMIVVGHGNSIRDTLTKIFPGYKAEHRKDDALDFAESQALMVFDVNGKKELFMLPFRIQVDQHKPGKMNVRYVPYAELTPSYQDVRNEIVARDLEIEETKNKETGSLIEPTVDHSYGTFLGYGLTTPSKKGGFTPELVISTEPYASEYSSDQNEDELGFQRQPGTALSNNGSFG</sequence>
<accession>A0A1E5JQ41</accession>
<comment type="caution">
    <text evidence="2">The sequence shown here is derived from an EMBL/GenBank/DDBJ whole genome shotgun (WGS) entry which is preliminary data.</text>
</comment>
<name>A0A1E5JQ41_9GAMM</name>
<dbReference type="PATRIC" id="fig|45071.6.peg.389"/>
<organism evidence="2 3">
    <name type="scientific">Legionella parisiensis</name>
    <dbReference type="NCBI Taxonomy" id="45071"/>
    <lineage>
        <taxon>Bacteria</taxon>
        <taxon>Pseudomonadati</taxon>
        <taxon>Pseudomonadota</taxon>
        <taxon>Gammaproteobacteria</taxon>
        <taxon>Legionellales</taxon>
        <taxon>Legionellaceae</taxon>
        <taxon>Legionella</taxon>
    </lineage>
</organism>
<dbReference type="AlphaFoldDB" id="A0A1E5JQ41"/>
<evidence type="ECO:0000313" key="3">
    <source>
        <dbReference type="Proteomes" id="UP000095229"/>
    </source>
</evidence>